<dbReference type="InterPro" id="IPR050595">
    <property type="entry name" value="Bact_response_regulator"/>
</dbReference>
<protein>
    <submittedName>
        <fullName evidence="4">Response regulator receiver domain protein</fullName>
    </submittedName>
</protein>
<gene>
    <name evidence="4" type="ORF">MC7420_3495</name>
</gene>
<keyword evidence="1 2" id="KW-0597">Phosphoprotein</keyword>
<evidence type="ECO:0000256" key="2">
    <source>
        <dbReference type="PROSITE-ProRule" id="PRU00169"/>
    </source>
</evidence>
<feature type="domain" description="Response regulatory" evidence="3">
    <location>
        <begin position="301"/>
        <end position="417"/>
    </location>
</feature>
<dbReference type="PIRSF" id="PIRSF005897">
    <property type="entry name" value="RR_PatA"/>
    <property type="match status" value="1"/>
</dbReference>
<dbReference type="InterPro" id="IPR024186">
    <property type="entry name" value="Sig_transdc_resp-reg_PatA"/>
</dbReference>
<sequence>MLAPLSVRSTHWTITKHDVVFTTEELLKRIQNCASQQFTGQLDFNITNPQQQQWQLFFSVGSLIGCHSKVHPVRRWFRQLSLHCPSVAVNAVTQEGEPIQYQDYESLATQAKQGQIPLGQMAALVQGHTSEVLFDIIQAGEQQNYHSGMYLSYRIIPQDSIDLGWVVVRAERVWQQVFQDWQAWQKAGLADISPNLAPKILQADQLRQQTSPSAYRNLTAFADGKQTLRDLAVKLKQSPLPLTHSIAPYIQKNLIGLIEVEDLKRSILPRKVVEDKSNENGKLTSRKSSRPSSSSKSANAVIAYIDDSRIDTQMMGYILEEAGYKFVSIQDSVQALVKLLENKPDLIFLDLVMPVANGYEICSQIRRVSIFQDIPVIILTGNDGIVDRVRAKMVGASGFLPKPITQQKVLSTLQKYLPIKSVPMSN</sequence>
<evidence type="ECO:0000313" key="4">
    <source>
        <dbReference type="EMBL" id="EDX72423.1"/>
    </source>
</evidence>
<dbReference type="SMART" id="SM00448">
    <property type="entry name" value="REC"/>
    <property type="match status" value="1"/>
</dbReference>
<accession>B4W060</accession>
<dbReference type="AlphaFoldDB" id="B4W060"/>
<proteinExistence type="predicted"/>
<dbReference type="PROSITE" id="PS50110">
    <property type="entry name" value="RESPONSE_REGULATORY"/>
    <property type="match status" value="1"/>
</dbReference>
<dbReference type="PANTHER" id="PTHR44591:SF23">
    <property type="entry name" value="CHEY SUBFAMILY"/>
    <property type="match status" value="1"/>
</dbReference>
<dbReference type="STRING" id="118168.MC7420_3495"/>
<evidence type="ECO:0000259" key="3">
    <source>
        <dbReference type="PROSITE" id="PS50110"/>
    </source>
</evidence>
<dbReference type="GO" id="GO:0000160">
    <property type="term" value="P:phosphorelay signal transduction system"/>
    <property type="evidence" value="ECO:0007669"/>
    <property type="project" value="InterPro"/>
</dbReference>
<dbReference type="HOGENOM" id="CLU_031371_0_0_3"/>
<name>B4W060_9CYAN</name>
<dbReference type="PANTHER" id="PTHR44591">
    <property type="entry name" value="STRESS RESPONSE REGULATOR PROTEIN 1"/>
    <property type="match status" value="1"/>
</dbReference>
<evidence type="ECO:0000313" key="5">
    <source>
        <dbReference type="Proteomes" id="UP000003835"/>
    </source>
</evidence>
<dbReference type="SUPFAM" id="SSF52172">
    <property type="entry name" value="CheY-like"/>
    <property type="match status" value="1"/>
</dbReference>
<dbReference type="InterPro" id="IPR011006">
    <property type="entry name" value="CheY-like_superfamily"/>
</dbReference>
<dbReference type="Proteomes" id="UP000003835">
    <property type="component" value="Unassembled WGS sequence"/>
</dbReference>
<dbReference type="Gene3D" id="3.40.50.2300">
    <property type="match status" value="1"/>
</dbReference>
<keyword evidence="5" id="KW-1185">Reference proteome</keyword>
<feature type="modified residue" description="4-aspartylphosphate" evidence="2">
    <location>
        <position position="350"/>
    </location>
</feature>
<organism evidence="4 5">
    <name type="scientific">Coleofasciculus chthonoplastes PCC 7420</name>
    <dbReference type="NCBI Taxonomy" id="118168"/>
    <lineage>
        <taxon>Bacteria</taxon>
        <taxon>Bacillati</taxon>
        <taxon>Cyanobacteriota</taxon>
        <taxon>Cyanophyceae</taxon>
        <taxon>Coleofasciculales</taxon>
        <taxon>Coleofasciculaceae</taxon>
        <taxon>Coleofasciculus</taxon>
    </lineage>
</organism>
<evidence type="ECO:0000256" key="1">
    <source>
        <dbReference type="ARBA" id="ARBA00022553"/>
    </source>
</evidence>
<dbReference type="InterPro" id="IPR001789">
    <property type="entry name" value="Sig_transdc_resp-reg_receiver"/>
</dbReference>
<dbReference type="eggNOG" id="COG3706">
    <property type="taxonomic scope" value="Bacteria"/>
</dbReference>
<dbReference type="RefSeq" id="WP_006104378.1">
    <property type="nucleotide sequence ID" value="NZ_DS989864.1"/>
</dbReference>
<dbReference type="Pfam" id="PF00072">
    <property type="entry name" value="Response_reg"/>
    <property type="match status" value="1"/>
</dbReference>
<dbReference type="EMBL" id="DS989864">
    <property type="protein sequence ID" value="EDX72423.1"/>
    <property type="molecule type" value="Genomic_DNA"/>
</dbReference>
<reference evidence="4 5" key="1">
    <citation type="submission" date="2008-07" db="EMBL/GenBank/DDBJ databases">
        <authorList>
            <person name="Tandeau de Marsac N."/>
            <person name="Ferriera S."/>
            <person name="Johnson J."/>
            <person name="Kravitz S."/>
            <person name="Beeson K."/>
            <person name="Sutton G."/>
            <person name="Rogers Y.-H."/>
            <person name="Friedman R."/>
            <person name="Frazier M."/>
            <person name="Venter J.C."/>
        </authorList>
    </citation>
    <scope>NUCLEOTIDE SEQUENCE [LARGE SCALE GENOMIC DNA]</scope>
    <source>
        <strain evidence="4 5">PCC 7420</strain>
    </source>
</reference>